<evidence type="ECO:0000256" key="1">
    <source>
        <dbReference type="ARBA" id="ARBA00004974"/>
    </source>
</evidence>
<evidence type="ECO:0000256" key="5">
    <source>
        <dbReference type="ARBA" id="ARBA00022605"/>
    </source>
</evidence>
<name>A0A1U9LGE4_9PROT</name>
<dbReference type="GO" id="GO:0009097">
    <property type="term" value="P:isoleucine biosynthetic process"/>
    <property type="evidence" value="ECO:0007669"/>
    <property type="project" value="UniProtKB-UniPathway"/>
</dbReference>
<sequence>MRPSPSMGEQDKMTPQTASSAPDAQKPQTLPGAEVLMRALDEQGVEVIFGYPGGAVLPIYDALFKQNRIRHVLVRHEQAAVHAAEAYARSTGKVGVVLVTSGPGATNAVTGLLDALMDSIPLVCLSGQVPSSLIGNDAFQEADTTGITRPVTKYNYLVRRPEDLAPAVHEAFTIARSGRPGPVLIDLPKNITVGDAPYVAASQTQMRVAKGTAEPDREAVKRAVAAMKKARRPLFYTGGGVINAGPEACENLRRLVRLTGFPITCTLMGFGAYPGNDKQYLGMLGMHGMYEANLATHGCDVLIALGSRFDDRVTGRVDAFSPDSFKIHADIDASQINKIIPVDQPIVGDAGRIIEMMIEEWEKEPAYAHQADLAAWWEQIEAWRALNCLRFSQDQAPDAVIKPQQAIRRIYELARETGRDTYVSTEVGQHQMWAAQYFRFDEPNRWLTSGGLGTMGYGLPAAVGAQIAHPDALVLDIAGEASTLMNIQELGTIAQYRLPVKLFIINNHYMGMVRQWQELLHGSRYSESYSDALPDFVKLAESFHAKGLRATRMEELDDTIRAALEHDGPVVVDLCVTEGENCFPMIPSGAAHNEMILGPEQEGRDAKVTREGMMLV</sequence>
<keyword evidence="10 11" id="KW-0100">Branched-chain amino acid biosynthesis</keyword>
<dbReference type="Proteomes" id="UP000189055">
    <property type="component" value="Chromosome"/>
</dbReference>
<comment type="cofactor">
    <cofactor evidence="11">
        <name>Mg(2+)</name>
        <dbReference type="ChEBI" id="CHEBI:18420"/>
    </cofactor>
    <text evidence="11">Binds 1 Mg(2+) ion per subunit.</text>
</comment>
<keyword evidence="8 11" id="KW-0460">Magnesium</keyword>
<feature type="compositionally biased region" description="Polar residues" evidence="12">
    <location>
        <begin position="13"/>
        <end position="28"/>
    </location>
</feature>
<evidence type="ECO:0000256" key="4">
    <source>
        <dbReference type="ARBA" id="ARBA00013145"/>
    </source>
</evidence>
<gene>
    <name evidence="16" type="ORF">A0U91_12435</name>
</gene>
<evidence type="ECO:0000256" key="7">
    <source>
        <dbReference type="ARBA" id="ARBA00022723"/>
    </source>
</evidence>
<organism evidence="16 17">
    <name type="scientific">Acetobacter persici</name>
    <dbReference type="NCBI Taxonomy" id="1076596"/>
    <lineage>
        <taxon>Bacteria</taxon>
        <taxon>Pseudomonadati</taxon>
        <taxon>Pseudomonadota</taxon>
        <taxon>Alphaproteobacteria</taxon>
        <taxon>Acetobacterales</taxon>
        <taxon>Acetobacteraceae</taxon>
        <taxon>Acetobacter</taxon>
    </lineage>
</organism>
<keyword evidence="5 11" id="KW-0028">Amino-acid biosynthesis</keyword>
<accession>A0A1U9LGE4</accession>
<dbReference type="EMBL" id="CP014687">
    <property type="protein sequence ID" value="AQT05526.1"/>
    <property type="molecule type" value="Genomic_DNA"/>
</dbReference>
<evidence type="ECO:0000256" key="12">
    <source>
        <dbReference type="SAM" id="MobiDB-lite"/>
    </source>
</evidence>
<dbReference type="Pfam" id="PF02776">
    <property type="entry name" value="TPP_enzyme_N"/>
    <property type="match status" value="1"/>
</dbReference>
<dbReference type="Gene3D" id="3.40.50.1220">
    <property type="entry name" value="TPP-binding domain"/>
    <property type="match status" value="1"/>
</dbReference>
<feature type="domain" description="Thiamine pyrophosphate enzyme central" evidence="13">
    <location>
        <begin position="220"/>
        <end position="355"/>
    </location>
</feature>
<dbReference type="InterPro" id="IPR039368">
    <property type="entry name" value="AHAS_TPP"/>
</dbReference>
<dbReference type="PANTHER" id="PTHR18968:SF13">
    <property type="entry name" value="ACETOLACTATE SYNTHASE CATALYTIC SUBUNIT, MITOCHONDRIAL"/>
    <property type="match status" value="1"/>
</dbReference>
<dbReference type="InterPro" id="IPR012846">
    <property type="entry name" value="Acetolactate_synth_lsu"/>
</dbReference>
<dbReference type="CDD" id="cd02015">
    <property type="entry name" value="TPP_AHAS"/>
    <property type="match status" value="1"/>
</dbReference>
<dbReference type="UniPathway" id="UPA00049">
    <property type="reaction ID" value="UER00059"/>
</dbReference>
<dbReference type="KEGG" id="aper:A0U91_12435"/>
<keyword evidence="7 11" id="KW-0479">Metal-binding</keyword>
<dbReference type="GO" id="GO:0050660">
    <property type="term" value="F:flavin adenine dinucleotide binding"/>
    <property type="evidence" value="ECO:0007669"/>
    <property type="project" value="InterPro"/>
</dbReference>
<keyword evidence="6 11" id="KW-0808">Transferase</keyword>
<dbReference type="SUPFAM" id="SSF52467">
    <property type="entry name" value="DHS-like NAD/FAD-binding domain"/>
    <property type="match status" value="1"/>
</dbReference>
<evidence type="ECO:0000256" key="6">
    <source>
        <dbReference type="ARBA" id="ARBA00022679"/>
    </source>
</evidence>
<dbReference type="SUPFAM" id="SSF52518">
    <property type="entry name" value="Thiamin diphosphate-binding fold (THDP-binding)"/>
    <property type="match status" value="2"/>
</dbReference>
<evidence type="ECO:0000256" key="11">
    <source>
        <dbReference type="RuleBase" id="RU003591"/>
    </source>
</evidence>
<evidence type="ECO:0000313" key="17">
    <source>
        <dbReference type="Proteomes" id="UP000189055"/>
    </source>
</evidence>
<dbReference type="STRING" id="1076596.A0U91_12435"/>
<comment type="cofactor">
    <cofactor evidence="11">
        <name>thiamine diphosphate</name>
        <dbReference type="ChEBI" id="CHEBI:58937"/>
    </cofactor>
    <text evidence="11">Binds 1 thiamine pyrophosphate per subunit.</text>
</comment>
<feature type="region of interest" description="Disordered" evidence="12">
    <location>
        <begin position="1"/>
        <end position="28"/>
    </location>
</feature>
<dbReference type="InterPro" id="IPR045229">
    <property type="entry name" value="TPP_enz"/>
</dbReference>
<keyword evidence="9 11" id="KW-0786">Thiamine pyrophosphate</keyword>
<dbReference type="EC" id="2.2.1.6" evidence="4 11"/>
<dbReference type="CDD" id="cd07035">
    <property type="entry name" value="TPP_PYR_POX_like"/>
    <property type="match status" value="1"/>
</dbReference>
<dbReference type="PANTHER" id="PTHR18968">
    <property type="entry name" value="THIAMINE PYROPHOSPHATE ENZYMES"/>
    <property type="match status" value="1"/>
</dbReference>
<dbReference type="GO" id="GO:0005948">
    <property type="term" value="C:acetolactate synthase complex"/>
    <property type="evidence" value="ECO:0007669"/>
    <property type="project" value="TreeGrafter"/>
</dbReference>
<dbReference type="InterPro" id="IPR029035">
    <property type="entry name" value="DHS-like_NAD/FAD-binding_dom"/>
</dbReference>
<evidence type="ECO:0000256" key="8">
    <source>
        <dbReference type="ARBA" id="ARBA00022842"/>
    </source>
</evidence>
<evidence type="ECO:0000256" key="3">
    <source>
        <dbReference type="ARBA" id="ARBA00007812"/>
    </source>
</evidence>
<dbReference type="GO" id="GO:0009099">
    <property type="term" value="P:L-valine biosynthetic process"/>
    <property type="evidence" value="ECO:0007669"/>
    <property type="project" value="UniProtKB-UniPathway"/>
</dbReference>
<evidence type="ECO:0000256" key="10">
    <source>
        <dbReference type="ARBA" id="ARBA00023304"/>
    </source>
</evidence>
<dbReference type="InterPro" id="IPR029061">
    <property type="entry name" value="THDP-binding"/>
</dbReference>
<comment type="similarity">
    <text evidence="3 11">Belongs to the TPP enzyme family.</text>
</comment>
<dbReference type="AlphaFoldDB" id="A0A1U9LGE4"/>
<evidence type="ECO:0000259" key="13">
    <source>
        <dbReference type="Pfam" id="PF00205"/>
    </source>
</evidence>
<dbReference type="Gene3D" id="3.40.50.970">
    <property type="match status" value="2"/>
</dbReference>
<protein>
    <recommendedName>
        <fullName evidence="4 11">Acetolactate synthase</fullName>
        <ecNumber evidence="4 11">2.2.1.6</ecNumber>
    </recommendedName>
</protein>
<dbReference type="GO" id="GO:0030976">
    <property type="term" value="F:thiamine pyrophosphate binding"/>
    <property type="evidence" value="ECO:0007669"/>
    <property type="project" value="UniProtKB-UniRule"/>
</dbReference>
<dbReference type="GO" id="GO:0003984">
    <property type="term" value="F:acetolactate synthase activity"/>
    <property type="evidence" value="ECO:0007669"/>
    <property type="project" value="UniProtKB-EC"/>
</dbReference>
<dbReference type="Pfam" id="PF02775">
    <property type="entry name" value="TPP_enzyme_C"/>
    <property type="match status" value="1"/>
</dbReference>
<dbReference type="InterPro" id="IPR011766">
    <property type="entry name" value="TPP_enzyme_TPP-bd"/>
</dbReference>
<evidence type="ECO:0000259" key="14">
    <source>
        <dbReference type="Pfam" id="PF02775"/>
    </source>
</evidence>
<comment type="pathway">
    <text evidence="2 11">Amino-acid biosynthesis; L-valine biosynthesis; L-valine from pyruvate: step 1/4.</text>
</comment>
<evidence type="ECO:0000256" key="2">
    <source>
        <dbReference type="ARBA" id="ARBA00005025"/>
    </source>
</evidence>
<dbReference type="InterPro" id="IPR012001">
    <property type="entry name" value="Thiamin_PyroP_enz_TPP-bd_dom"/>
</dbReference>
<dbReference type="Pfam" id="PF00205">
    <property type="entry name" value="TPP_enzyme_M"/>
    <property type="match status" value="1"/>
</dbReference>
<dbReference type="NCBIfam" id="TIGR00118">
    <property type="entry name" value="acolac_lg"/>
    <property type="match status" value="1"/>
</dbReference>
<comment type="catalytic activity">
    <reaction evidence="11">
        <text>2 pyruvate + H(+) = (2S)-2-acetolactate + CO2</text>
        <dbReference type="Rhea" id="RHEA:25249"/>
        <dbReference type="ChEBI" id="CHEBI:15361"/>
        <dbReference type="ChEBI" id="CHEBI:15378"/>
        <dbReference type="ChEBI" id="CHEBI:16526"/>
        <dbReference type="ChEBI" id="CHEBI:58476"/>
        <dbReference type="EC" id="2.2.1.6"/>
    </reaction>
</comment>
<dbReference type="GO" id="GO:0000287">
    <property type="term" value="F:magnesium ion binding"/>
    <property type="evidence" value="ECO:0007669"/>
    <property type="project" value="UniProtKB-UniRule"/>
</dbReference>
<evidence type="ECO:0000313" key="16">
    <source>
        <dbReference type="EMBL" id="AQT05526.1"/>
    </source>
</evidence>
<reference evidence="16 17" key="1">
    <citation type="submission" date="2016-03" db="EMBL/GenBank/DDBJ databases">
        <title>Acetic acid bacteria sequencing.</title>
        <authorList>
            <person name="Brandt J."/>
            <person name="Jakob F."/>
            <person name="Vogel R.F."/>
        </authorList>
    </citation>
    <scope>NUCLEOTIDE SEQUENCE [LARGE SCALE GENOMIC DNA]</scope>
    <source>
        <strain evidence="16 17">TMW2.1084</strain>
    </source>
</reference>
<dbReference type="InterPro" id="IPR012000">
    <property type="entry name" value="Thiamin_PyroP_enz_cen_dom"/>
</dbReference>
<dbReference type="FunFam" id="3.40.50.1220:FF:000008">
    <property type="entry name" value="Acetolactate synthase"/>
    <property type="match status" value="1"/>
</dbReference>
<feature type="domain" description="Thiamine pyrophosphate enzyme TPP-binding" evidence="14">
    <location>
        <begin position="427"/>
        <end position="573"/>
    </location>
</feature>
<evidence type="ECO:0000256" key="9">
    <source>
        <dbReference type="ARBA" id="ARBA00023052"/>
    </source>
</evidence>
<feature type="domain" description="Thiamine pyrophosphate enzyme N-terminal TPP-binding" evidence="15">
    <location>
        <begin position="32"/>
        <end position="145"/>
    </location>
</feature>
<dbReference type="UniPathway" id="UPA00047">
    <property type="reaction ID" value="UER00055"/>
</dbReference>
<comment type="pathway">
    <text evidence="1 11">Amino-acid biosynthesis; L-isoleucine biosynthesis; L-isoleucine from 2-oxobutanoate: step 1/4.</text>
</comment>
<evidence type="ECO:0000259" key="15">
    <source>
        <dbReference type="Pfam" id="PF02776"/>
    </source>
</evidence>
<proteinExistence type="inferred from homology"/>
<dbReference type="FunFam" id="3.40.50.970:FF:000007">
    <property type="entry name" value="Acetolactate synthase"/>
    <property type="match status" value="1"/>
</dbReference>